<comment type="subcellular location">
    <subcellularLocation>
        <location evidence="5">Cytoplasm</location>
    </subcellularLocation>
</comment>
<keyword evidence="2 5" id="KW-0690">Ribosome biogenesis</keyword>
<dbReference type="GO" id="GO:0005840">
    <property type="term" value="C:ribosome"/>
    <property type="evidence" value="ECO:0007669"/>
    <property type="project" value="InterPro"/>
</dbReference>
<evidence type="ECO:0000259" key="7">
    <source>
        <dbReference type="Pfam" id="PF24986"/>
    </source>
</evidence>
<evidence type="ECO:0000313" key="8">
    <source>
        <dbReference type="EMBL" id="MQY51671.1"/>
    </source>
</evidence>
<evidence type="ECO:0000256" key="2">
    <source>
        <dbReference type="ARBA" id="ARBA00022517"/>
    </source>
</evidence>
<dbReference type="InterPro" id="IPR011961">
    <property type="entry name" value="RimM"/>
</dbReference>
<comment type="caution">
    <text evidence="8">The sequence shown here is derived from an EMBL/GenBank/DDBJ whole genome shotgun (WGS) entry which is preliminary data.</text>
</comment>
<dbReference type="Pfam" id="PF24986">
    <property type="entry name" value="PRC_RimM"/>
    <property type="match status" value="1"/>
</dbReference>
<reference evidence="8 9" key="1">
    <citation type="submission" date="2019-10" db="EMBL/GenBank/DDBJ databases">
        <title>Whole-genome sequence of the purple nonsulfur photosynthetic bacterium Rhodocyclus tenuis.</title>
        <authorList>
            <person name="Kyndt J.A."/>
            <person name="Meyer T.E."/>
        </authorList>
    </citation>
    <scope>NUCLEOTIDE SEQUENCE [LARGE SCALE GENOMIC DNA]</scope>
    <source>
        <strain evidence="8 9">DSM 110</strain>
    </source>
</reference>
<organism evidence="8 9">
    <name type="scientific">Rhodocyclus tenuis</name>
    <name type="common">Rhodospirillum tenue</name>
    <dbReference type="NCBI Taxonomy" id="1066"/>
    <lineage>
        <taxon>Bacteria</taxon>
        <taxon>Pseudomonadati</taxon>
        <taxon>Pseudomonadota</taxon>
        <taxon>Betaproteobacteria</taxon>
        <taxon>Rhodocyclales</taxon>
        <taxon>Rhodocyclaceae</taxon>
        <taxon>Rhodocyclus</taxon>
    </lineage>
</organism>
<gene>
    <name evidence="5 8" type="primary">rimM</name>
    <name evidence="8" type="ORF">GHK24_07790</name>
</gene>
<comment type="similarity">
    <text evidence="5">Belongs to the RimM family.</text>
</comment>
<proteinExistence type="inferred from homology"/>
<dbReference type="SUPFAM" id="SSF50447">
    <property type="entry name" value="Translation proteins"/>
    <property type="match status" value="1"/>
</dbReference>
<keyword evidence="1 5" id="KW-0963">Cytoplasm</keyword>
<dbReference type="InterPro" id="IPR002676">
    <property type="entry name" value="RimM_N"/>
</dbReference>
<evidence type="ECO:0000256" key="5">
    <source>
        <dbReference type="HAMAP-Rule" id="MF_00014"/>
    </source>
</evidence>
<feature type="domain" description="Ribosome maturation factor RimM PRC barrel" evidence="7">
    <location>
        <begin position="100"/>
        <end position="171"/>
    </location>
</feature>
<dbReference type="PANTHER" id="PTHR33692:SF1">
    <property type="entry name" value="RIBOSOME MATURATION FACTOR RIMM"/>
    <property type="match status" value="1"/>
</dbReference>
<dbReference type="OrthoDB" id="9783509at2"/>
<dbReference type="InterPro" id="IPR056792">
    <property type="entry name" value="PRC_RimM"/>
</dbReference>
<dbReference type="PANTHER" id="PTHR33692">
    <property type="entry name" value="RIBOSOME MATURATION FACTOR RIMM"/>
    <property type="match status" value="1"/>
</dbReference>
<evidence type="ECO:0000259" key="6">
    <source>
        <dbReference type="Pfam" id="PF01782"/>
    </source>
</evidence>
<dbReference type="InterPro" id="IPR036976">
    <property type="entry name" value="RimM_N_sf"/>
</dbReference>
<accession>A0A6L5JXA7</accession>
<evidence type="ECO:0000313" key="9">
    <source>
        <dbReference type="Proteomes" id="UP000480275"/>
    </source>
</evidence>
<dbReference type="InterPro" id="IPR009000">
    <property type="entry name" value="Transl_B-barrel_sf"/>
</dbReference>
<dbReference type="GO" id="GO:0043022">
    <property type="term" value="F:ribosome binding"/>
    <property type="evidence" value="ECO:0007669"/>
    <property type="project" value="InterPro"/>
</dbReference>
<feature type="domain" description="RimM N-terminal" evidence="6">
    <location>
        <begin position="4"/>
        <end position="88"/>
    </location>
</feature>
<dbReference type="GO" id="GO:0042274">
    <property type="term" value="P:ribosomal small subunit biogenesis"/>
    <property type="evidence" value="ECO:0007669"/>
    <property type="project" value="UniProtKB-UniRule"/>
</dbReference>
<dbReference type="Proteomes" id="UP000480275">
    <property type="component" value="Unassembled WGS sequence"/>
</dbReference>
<evidence type="ECO:0000256" key="1">
    <source>
        <dbReference type="ARBA" id="ARBA00022490"/>
    </source>
</evidence>
<dbReference type="Gene3D" id="2.40.30.60">
    <property type="entry name" value="RimM"/>
    <property type="match status" value="1"/>
</dbReference>
<dbReference type="Gene3D" id="2.30.30.240">
    <property type="entry name" value="PRC-barrel domain"/>
    <property type="match status" value="1"/>
</dbReference>
<keyword evidence="3 5" id="KW-0698">rRNA processing</keyword>
<dbReference type="HAMAP" id="MF_00014">
    <property type="entry name" value="Ribosome_mat_RimM"/>
    <property type="match status" value="1"/>
</dbReference>
<dbReference type="InterPro" id="IPR011033">
    <property type="entry name" value="PRC_barrel-like_sf"/>
</dbReference>
<name>A0A6L5JXA7_RHOTE</name>
<comment type="domain">
    <text evidence="5">The PRC barrel domain binds ribosomal protein uS19.</text>
</comment>
<dbReference type="GO" id="GO:0005737">
    <property type="term" value="C:cytoplasm"/>
    <property type="evidence" value="ECO:0007669"/>
    <property type="project" value="UniProtKB-SubCell"/>
</dbReference>
<comment type="subunit">
    <text evidence="5">Binds ribosomal protein uS19.</text>
</comment>
<evidence type="ECO:0000256" key="3">
    <source>
        <dbReference type="ARBA" id="ARBA00022552"/>
    </source>
</evidence>
<evidence type="ECO:0000256" key="4">
    <source>
        <dbReference type="ARBA" id="ARBA00023186"/>
    </source>
</evidence>
<dbReference type="NCBIfam" id="TIGR02273">
    <property type="entry name" value="16S_RimM"/>
    <property type="match status" value="1"/>
</dbReference>
<dbReference type="AlphaFoldDB" id="A0A6L5JXA7"/>
<dbReference type="SUPFAM" id="SSF50346">
    <property type="entry name" value="PRC-barrel domain"/>
    <property type="match status" value="1"/>
</dbReference>
<dbReference type="EMBL" id="WIXJ01000004">
    <property type="protein sequence ID" value="MQY51671.1"/>
    <property type="molecule type" value="Genomic_DNA"/>
</dbReference>
<keyword evidence="4 5" id="KW-0143">Chaperone</keyword>
<comment type="function">
    <text evidence="5">An accessory protein needed during the final step in the assembly of 30S ribosomal subunit, possibly for assembly of the head region. Essential for efficient processing of 16S rRNA. May be needed both before and after RbfA during the maturation of 16S rRNA. It has affinity for free ribosomal 30S subunits but not for 70S ribosomes.</text>
</comment>
<protein>
    <recommendedName>
        <fullName evidence="5">Ribosome maturation factor RimM</fullName>
    </recommendedName>
</protein>
<sequence>MVVLGKVVDAYGIRGALRVHPFADDPAAWAKLPVWRIGREGEAPENWREVRVLRARLHSGVVVADLEGVVGRSAAEALHGALVGVPRAGLPPTADDEFYWADLIGLEVVNTRDEVLGRVLGLIETGANDVLRVGQPGVTDLVAEKLLPFVAAVVLEVDVPAGRVRVDWEADW</sequence>
<dbReference type="GO" id="GO:0006364">
    <property type="term" value="P:rRNA processing"/>
    <property type="evidence" value="ECO:0007669"/>
    <property type="project" value="UniProtKB-UniRule"/>
</dbReference>
<dbReference type="Pfam" id="PF01782">
    <property type="entry name" value="RimM"/>
    <property type="match status" value="1"/>
</dbReference>